<evidence type="ECO:0000313" key="2">
    <source>
        <dbReference type="EMBL" id="KAF2600166.1"/>
    </source>
</evidence>
<protein>
    <submittedName>
        <fullName evidence="2">Uncharacterized protein</fullName>
    </submittedName>
</protein>
<name>A0A8S9L3U4_BRACR</name>
<feature type="compositionally biased region" description="Polar residues" evidence="1">
    <location>
        <begin position="72"/>
        <end position="88"/>
    </location>
</feature>
<dbReference type="EMBL" id="QGKW02000717">
    <property type="protein sequence ID" value="KAF2600166.1"/>
    <property type="molecule type" value="Genomic_DNA"/>
</dbReference>
<comment type="caution">
    <text evidence="2">The sequence shown here is derived from an EMBL/GenBank/DDBJ whole genome shotgun (WGS) entry which is preliminary data.</text>
</comment>
<dbReference type="Proteomes" id="UP000712281">
    <property type="component" value="Unassembled WGS sequence"/>
</dbReference>
<reference evidence="2" key="1">
    <citation type="submission" date="2019-12" db="EMBL/GenBank/DDBJ databases">
        <title>Genome sequencing and annotation of Brassica cretica.</title>
        <authorList>
            <person name="Studholme D.J."/>
            <person name="Sarris P.F."/>
        </authorList>
    </citation>
    <scope>NUCLEOTIDE SEQUENCE</scope>
    <source>
        <strain evidence="2">PFS-001/15</strain>
        <tissue evidence="2">Leaf</tissue>
    </source>
</reference>
<proteinExistence type="predicted"/>
<organism evidence="2 3">
    <name type="scientific">Brassica cretica</name>
    <name type="common">Mustard</name>
    <dbReference type="NCBI Taxonomy" id="69181"/>
    <lineage>
        <taxon>Eukaryota</taxon>
        <taxon>Viridiplantae</taxon>
        <taxon>Streptophyta</taxon>
        <taxon>Embryophyta</taxon>
        <taxon>Tracheophyta</taxon>
        <taxon>Spermatophyta</taxon>
        <taxon>Magnoliopsida</taxon>
        <taxon>eudicotyledons</taxon>
        <taxon>Gunneridae</taxon>
        <taxon>Pentapetalae</taxon>
        <taxon>rosids</taxon>
        <taxon>malvids</taxon>
        <taxon>Brassicales</taxon>
        <taxon>Brassicaceae</taxon>
        <taxon>Brassiceae</taxon>
        <taxon>Brassica</taxon>
    </lineage>
</organism>
<accession>A0A8S9L3U4</accession>
<evidence type="ECO:0000313" key="3">
    <source>
        <dbReference type="Proteomes" id="UP000712281"/>
    </source>
</evidence>
<sequence length="88" mass="9903">MEDVLSRAWAQVKWEEDVTSRANVQQKQDPKTIRPDQTERDEKPSKDKPGTPKIKTGADTRTGHLSPLRPRGQTSLTSPSQGLSRSMF</sequence>
<gene>
    <name evidence="2" type="ORF">F2Q68_00010438</name>
</gene>
<dbReference type="AlphaFoldDB" id="A0A8S9L3U4"/>
<feature type="region of interest" description="Disordered" evidence="1">
    <location>
        <begin position="17"/>
        <end position="88"/>
    </location>
</feature>
<evidence type="ECO:0000256" key="1">
    <source>
        <dbReference type="SAM" id="MobiDB-lite"/>
    </source>
</evidence>
<feature type="compositionally biased region" description="Basic and acidic residues" evidence="1">
    <location>
        <begin position="28"/>
        <end position="62"/>
    </location>
</feature>